<keyword evidence="2" id="KW-0175">Coiled coil</keyword>
<gene>
    <name evidence="4" type="ORF">J3U87_01385</name>
</gene>
<feature type="domain" description="CHAT" evidence="3">
    <location>
        <begin position="643"/>
        <end position="890"/>
    </location>
</feature>
<evidence type="ECO:0000256" key="1">
    <source>
        <dbReference type="PROSITE-ProRule" id="PRU00339"/>
    </source>
</evidence>
<feature type="repeat" description="TPR" evidence="1">
    <location>
        <begin position="123"/>
        <end position="156"/>
    </location>
</feature>
<dbReference type="Pfam" id="PF13424">
    <property type="entry name" value="TPR_12"/>
    <property type="match status" value="1"/>
</dbReference>
<dbReference type="Pfam" id="PF12770">
    <property type="entry name" value="CHAT"/>
    <property type="match status" value="1"/>
</dbReference>
<dbReference type="SUPFAM" id="SSF48452">
    <property type="entry name" value="TPR-like"/>
    <property type="match status" value="3"/>
</dbReference>
<feature type="coiled-coil region" evidence="2">
    <location>
        <begin position="501"/>
        <end position="528"/>
    </location>
</feature>
<evidence type="ECO:0000313" key="4">
    <source>
        <dbReference type="EMBL" id="QTD51095.1"/>
    </source>
</evidence>
<dbReference type="InterPro" id="IPR019734">
    <property type="entry name" value="TPR_rpt"/>
</dbReference>
<evidence type="ECO:0000259" key="3">
    <source>
        <dbReference type="Pfam" id="PF12770"/>
    </source>
</evidence>
<dbReference type="InterPro" id="IPR024983">
    <property type="entry name" value="CHAT_dom"/>
</dbReference>
<evidence type="ECO:0000256" key="2">
    <source>
        <dbReference type="SAM" id="Coils"/>
    </source>
</evidence>
<organism evidence="4 5">
    <name type="scientific">Sulfidibacter corallicola</name>
    <dbReference type="NCBI Taxonomy" id="2818388"/>
    <lineage>
        <taxon>Bacteria</taxon>
        <taxon>Pseudomonadati</taxon>
        <taxon>Acidobacteriota</taxon>
        <taxon>Holophagae</taxon>
        <taxon>Acanthopleuribacterales</taxon>
        <taxon>Acanthopleuribacteraceae</taxon>
        <taxon>Sulfidibacter</taxon>
    </lineage>
</organism>
<dbReference type="KEGG" id="scor:J3U87_01385"/>
<dbReference type="Gene3D" id="1.25.40.10">
    <property type="entry name" value="Tetratricopeptide repeat domain"/>
    <property type="match status" value="2"/>
</dbReference>
<dbReference type="RefSeq" id="WP_237381228.1">
    <property type="nucleotide sequence ID" value="NZ_CP071793.1"/>
</dbReference>
<dbReference type="InterPro" id="IPR011990">
    <property type="entry name" value="TPR-like_helical_dom_sf"/>
</dbReference>
<sequence length="892" mass="101833">MIGECSFVEIERVFLDLLSQDIEAAGLLIPALKKRGSVLDPQQRATRDWLIGRYFEAKSDHRNAISWTLKALKTFRASGVREKVHLCLRLLASAYHYLGRHQKAKEVSDAILSDPLLPNLEKLKVIANMGALEYRVHNYGPALDHFQTALRLLEEEPHPKFEAIIRHNLANLLVCLNEFGEAESNFERALTLFHSLGIKLYEATVLQSYGNLYSILGQYYYAESRLKQARTLYLEGGDQFGAALCDLDFYHMEILLNRYEEVLDLVDSLVEMFGDLGRLFEKGLVYYEGIEAALAVGEEALAREYLDRAARLFKRENNRHYLALCDLARARMVAQGGRARRGLTYLTRAEAVFVEEGHKELELQCILDRLRYCGTMPDEETVARVKVLLKAPLGPRVRTDGLILMSSYWYEKGQYRRSCRALFEAISTIEETRASISSTHWRESFFEDKARVYELLIERLFQWRHRDGRKLVFKVIELSRGRQMTELLSRREALPPVLNRNEPLLLELDRLNTRLNQLNRKLESMAAQTSTSDAEKTALLHSVKETRGEIDELHGRMRGQNRLGLYFPIDLEVEELQNLLPDGTLLVCYFVGGNVIYRLELDAQGLRTYSNPIYAGFERDFNQLMTMLSMPATGPERLAVITDLADRLSAVLVPSRVKNVRHITFVLHKNLQKFPLSLLRHRGRFLVESVTMSQCPNLSTLYFALKRAASRFHRPVFFFSNQAEDPSAPERETLCRLFPNATVHARLPEKPVGEVVGDSDFIHFAGHCYFNRRNPTDSFLELAGKRIYLGQFAEMRLDCPFINLASCRSGSVVLAAGNEPYGFVITLFAAGAAQILASLWDIDDRVTGAWMNCFYDNLHLGLAESYRKACLTVMASFPDPHLWAGFCLLGRP</sequence>
<dbReference type="AlphaFoldDB" id="A0A8A4TX49"/>
<dbReference type="PROSITE" id="PS50005">
    <property type="entry name" value="TPR"/>
    <property type="match status" value="1"/>
</dbReference>
<dbReference type="Proteomes" id="UP000663929">
    <property type="component" value="Chromosome"/>
</dbReference>
<dbReference type="PANTHER" id="PTHR10098">
    <property type="entry name" value="RAPSYN-RELATED"/>
    <property type="match status" value="1"/>
</dbReference>
<name>A0A8A4TX49_SULCO</name>
<reference evidence="4" key="1">
    <citation type="submission" date="2021-03" db="EMBL/GenBank/DDBJ databases">
        <title>Acanthopleuribacteraceae sp. M133.</title>
        <authorList>
            <person name="Wang G."/>
        </authorList>
    </citation>
    <scope>NUCLEOTIDE SEQUENCE</scope>
    <source>
        <strain evidence="4">M133</strain>
    </source>
</reference>
<dbReference type="EMBL" id="CP071793">
    <property type="protein sequence ID" value="QTD51095.1"/>
    <property type="molecule type" value="Genomic_DNA"/>
</dbReference>
<keyword evidence="1" id="KW-0802">TPR repeat</keyword>
<dbReference type="SMART" id="SM00028">
    <property type="entry name" value="TPR"/>
    <property type="match status" value="2"/>
</dbReference>
<evidence type="ECO:0000313" key="5">
    <source>
        <dbReference type="Proteomes" id="UP000663929"/>
    </source>
</evidence>
<proteinExistence type="predicted"/>
<keyword evidence="5" id="KW-1185">Reference proteome</keyword>
<accession>A0A8A4TX49</accession>
<protein>
    <submittedName>
        <fullName evidence="4">CHAT domain-containing protein</fullName>
    </submittedName>
</protein>